<evidence type="ECO:0000256" key="2">
    <source>
        <dbReference type="ARBA" id="ARBA00023125"/>
    </source>
</evidence>
<proteinExistence type="predicted"/>
<dbReference type="InterPro" id="IPR036271">
    <property type="entry name" value="Tet_transcr_reg_TetR-rel_C_sf"/>
</dbReference>
<dbReference type="SUPFAM" id="SSF46689">
    <property type="entry name" value="Homeodomain-like"/>
    <property type="match status" value="1"/>
</dbReference>
<accession>A0A5B8U606</accession>
<keyword evidence="7" id="KW-1185">Reference proteome</keyword>
<protein>
    <submittedName>
        <fullName evidence="6">TetR/AcrR family transcriptional regulator</fullName>
    </submittedName>
</protein>
<dbReference type="Gene3D" id="1.10.357.10">
    <property type="entry name" value="Tetracycline Repressor, domain 2"/>
    <property type="match status" value="1"/>
</dbReference>
<gene>
    <name evidence="6" type="ORF">FSW04_13750</name>
</gene>
<dbReference type="GO" id="GO:0003700">
    <property type="term" value="F:DNA-binding transcription factor activity"/>
    <property type="evidence" value="ECO:0007669"/>
    <property type="project" value="TreeGrafter"/>
</dbReference>
<sequence length="190" mass="20961">MSATEPRPLRADARRNRERIVEAARGLFAECGQAAQMDDIARAAGVGVGTVYRHFPTKDALIGELLRVKFHGHAEVARRWTETAGGWAAFEGFLRESFTAMAGDQTLQRMMWVTNDAAVAHAEDARLALVVVVQELIDGAVAEGRLRPDFDVDDMPALMCAIGGVMSAQNRHVRRWDHIVEIVIDGLRAR</sequence>
<evidence type="ECO:0000313" key="6">
    <source>
        <dbReference type="EMBL" id="QEC48524.1"/>
    </source>
</evidence>
<dbReference type="InterPro" id="IPR001647">
    <property type="entry name" value="HTH_TetR"/>
</dbReference>
<evidence type="ECO:0000313" key="7">
    <source>
        <dbReference type="Proteomes" id="UP000321805"/>
    </source>
</evidence>
<organism evidence="6 7">
    <name type="scientific">Baekduia soli</name>
    <dbReference type="NCBI Taxonomy" id="496014"/>
    <lineage>
        <taxon>Bacteria</taxon>
        <taxon>Bacillati</taxon>
        <taxon>Actinomycetota</taxon>
        <taxon>Thermoleophilia</taxon>
        <taxon>Solirubrobacterales</taxon>
        <taxon>Baekduiaceae</taxon>
        <taxon>Baekduia</taxon>
    </lineage>
</organism>
<dbReference type="RefSeq" id="WP_146920163.1">
    <property type="nucleotide sequence ID" value="NZ_CP042430.1"/>
</dbReference>
<dbReference type="GO" id="GO:0000976">
    <property type="term" value="F:transcription cis-regulatory region binding"/>
    <property type="evidence" value="ECO:0007669"/>
    <property type="project" value="TreeGrafter"/>
</dbReference>
<dbReference type="Pfam" id="PF00440">
    <property type="entry name" value="TetR_N"/>
    <property type="match status" value="1"/>
</dbReference>
<evidence type="ECO:0000256" key="4">
    <source>
        <dbReference type="PROSITE-ProRule" id="PRU00335"/>
    </source>
</evidence>
<feature type="DNA-binding region" description="H-T-H motif" evidence="4">
    <location>
        <begin position="36"/>
        <end position="55"/>
    </location>
</feature>
<evidence type="ECO:0000256" key="3">
    <source>
        <dbReference type="ARBA" id="ARBA00023163"/>
    </source>
</evidence>
<evidence type="ECO:0000256" key="1">
    <source>
        <dbReference type="ARBA" id="ARBA00023015"/>
    </source>
</evidence>
<dbReference type="InterPro" id="IPR009057">
    <property type="entry name" value="Homeodomain-like_sf"/>
</dbReference>
<reference evidence="6 7" key="1">
    <citation type="journal article" date="2018" name="J. Microbiol.">
        <title>Baekduia soli gen. nov., sp. nov., a novel bacterium isolated from the soil of Baekdu Mountain and proposal of a novel family name, Baekduiaceae fam. nov.</title>
        <authorList>
            <person name="An D.S."/>
            <person name="Siddiqi M.Z."/>
            <person name="Kim K.H."/>
            <person name="Yu H.S."/>
            <person name="Im W.T."/>
        </authorList>
    </citation>
    <scope>NUCLEOTIDE SEQUENCE [LARGE SCALE GENOMIC DNA]</scope>
    <source>
        <strain evidence="6 7">BR7-21</strain>
    </source>
</reference>
<keyword evidence="2 4" id="KW-0238">DNA-binding</keyword>
<evidence type="ECO:0000259" key="5">
    <source>
        <dbReference type="PROSITE" id="PS50977"/>
    </source>
</evidence>
<dbReference type="EMBL" id="CP042430">
    <property type="protein sequence ID" value="QEC48524.1"/>
    <property type="molecule type" value="Genomic_DNA"/>
</dbReference>
<dbReference type="SUPFAM" id="SSF48498">
    <property type="entry name" value="Tetracyclin repressor-like, C-terminal domain"/>
    <property type="match status" value="1"/>
</dbReference>
<keyword evidence="1" id="KW-0805">Transcription regulation</keyword>
<dbReference type="Proteomes" id="UP000321805">
    <property type="component" value="Chromosome"/>
</dbReference>
<dbReference type="PROSITE" id="PS50977">
    <property type="entry name" value="HTH_TETR_2"/>
    <property type="match status" value="1"/>
</dbReference>
<dbReference type="PANTHER" id="PTHR30055">
    <property type="entry name" value="HTH-TYPE TRANSCRIPTIONAL REGULATOR RUTR"/>
    <property type="match status" value="1"/>
</dbReference>
<dbReference type="AlphaFoldDB" id="A0A5B8U606"/>
<keyword evidence="3" id="KW-0804">Transcription</keyword>
<dbReference type="PANTHER" id="PTHR30055:SF234">
    <property type="entry name" value="HTH-TYPE TRANSCRIPTIONAL REGULATOR BETI"/>
    <property type="match status" value="1"/>
</dbReference>
<dbReference type="OrthoDB" id="3192968at2"/>
<name>A0A5B8U606_9ACTN</name>
<dbReference type="InterPro" id="IPR049445">
    <property type="entry name" value="TetR_SbtR-like_C"/>
</dbReference>
<dbReference type="InterPro" id="IPR050109">
    <property type="entry name" value="HTH-type_TetR-like_transc_reg"/>
</dbReference>
<dbReference type="PRINTS" id="PR00455">
    <property type="entry name" value="HTHTETR"/>
</dbReference>
<dbReference type="KEGG" id="bsol:FSW04_13750"/>
<dbReference type="Pfam" id="PF21597">
    <property type="entry name" value="TetR_C_43"/>
    <property type="match status" value="1"/>
</dbReference>
<feature type="domain" description="HTH tetR-type" evidence="5">
    <location>
        <begin position="14"/>
        <end position="73"/>
    </location>
</feature>